<protein>
    <recommendedName>
        <fullName evidence="5">DUF624 domain-containing protein</fullName>
    </recommendedName>
</protein>
<feature type="compositionally biased region" description="Polar residues" evidence="1">
    <location>
        <begin position="246"/>
        <end position="260"/>
    </location>
</feature>
<feature type="transmembrane region" description="Helical" evidence="2">
    <location>
        <begin position="108"/>
        <end position="128"/>
    </location>
</feature>
<dbReference type="RefSeq" id="WP_068651298.1">
    <property type="nucleotide sequence ID" value="NZ_CP043611.1"/>
</dbReference>
<evidence type="ECO:0000313" key="3">
    <source>
        <dbReference type="EMBL" id="OAB43652.1"/>
    </source>
</evidence>
<comment type="caution">
    <text evidence="3">The sequence shown here is derived from an EMBL/GenBank/DDBJ whole genome shotgun (WGS) entry which is preliminary data.</text>
</comment>
<feature type="transmembrane region" description="Helical" evidence="2">
    <location>
        <begin position="174"/>
        <end position="197"/>
    </location>
</feature>
<feature type="region of interest" description="Disordered" evidence="1">
    <location>
        <begin position="240"/>
        <end position="260"/>
    </location>
</feature>
<gene>
    <name evidence="3" type="ORF">PBAT_17435</name>
</gene>
<dbReference type="OrthoDB" id="2182676at2"/>
<sequence>MEFRGAMGGIYKLTEWVSRIALSNILWVICSAPFLFVLLFKFLLFQTTATANDQLLLNWAMGILAPFTLFPAISALFATVRKWIMGDTDVPVIRTFFKGYKDNYKQSMIGGFFYTLLFVIMFIDYKVYMTLDNLQLVGGVMLLLLVMLFVSMFNFFSMVVHYHMSIFLIIKNAILLTLIRPFKMVATVAGCGLLLYVTSLYPVLIVFFIITLMAMWSFFNFYGSFLKMQEKAERMRLLEEEKQQEVTESSSLEEGTISKN</sequence>
<reference evidence="3 4" key="1">
    <citation type="submission" date="2016-03" db="EMBL/GenBank/DDBJ databases">
        <title>Draft genome sequence of Paenibacillus antarcticus CECT 5836.</title>
        <authorList>
            <person name="Shin S.-K."/>
            <person name="Yi H."/>
        </authorList>
    </citation>
    <scope>NUCLEOTIDE SEQUENCE [LARGE SCALE GENOMIC DNA]</scope>
    <source>
        <strain evidence="3 4">CECT 5836</strain>
    </source>
</reference>
<feature type="transmembrane region" description="Helical" evidence="2">
    <location>
        <begin position="140"/>
        <end position="162"/>
    </location>
</feature>
<accession>A0A168LNX0</accession>
<feature type="transmembrane region" description="Helical" evidence="2">
    <location>
        <begin position="56"/>
        <end position="78"/>
    </location>
</feature>
<evidence type="ECO:0008006" key="5">
    <source>
        <dbReference type="Google" id="ProtNLM"/>
    </source>
</evidence>
<dbReference type="AlphaFoldDB" id="A0A168LNX0"/>
<evidence type="ECO:0000256" key="1">
    <source>
        <dbReference type="SAM" id="MobiDB-lite"/>
    </source>
</evidence>
<evidence type="ECO:0000256" key="2">
    <source>
        <dbReference type="SAM" id="Phobius"/>
    </source>
</evidence>
<feature type="transmembrane region" description="Helical" evidence="2">
    <location>
        <begin position="203"/>
        <end position="226"/>
    </location>
</feature>
<organism evidence="3 4">
    <name type="scientific">Paenibacillus antarcticus</name>
    <dbReference type="NCBI Taxonomy" id="253703"/>
    <lineage>
        <taxon>Bacteria</taxon>
        <taxon>Bacillati</taxon>
        <taxon>Bacillota</taxon>
        <taxon>Bacilli</taxon>
        <taxon>Bacillales</taxon>
        <taxon>Paenibacillaceae</taxon>
        <taxon>Paenibacillus</taxon>
    </lineage>
</organism>
<feature type="transmembrane region" description="Helical" evidence="2">
    <location>
        <begin position="21"/>
        <end position="44"/>
    </location>
</feature>
<dbReference type="EMBL" id="LVJI01000025">
    <property type="protein sequence ID" value="OAB43652.1"/>
    <property type="molecule type" value="Genomic_DNA"/>
</dbReference>
<keyword evidence="2" id="KW-1133">Transmembrane helix</keyword>
<keyword evidence="2" id="KW-0812">Transmembrane</keyword>
<name>A0A168LNX0_9BACL</name>
<proteinExistence type="predicted"/>
<dbReference type="Pfam" id="PF04854">
    <property type="entry name" value="DUF624"/>
    <property type="match status" value="1"/>
</dbReference>
<dbReference type="InterPro" id="IPR006938">
    <property type="entry name" value="DUF624"/>
</dbReference>
<keyword evidence="2" id="KW-0472">Membrane</keyword>
<evidence type="ECO:0000313" key="4">
    <source>
        <dbReference type="Proteomes" id="UP000077355"/>
    </source>
</evidence>
<dbReference type="Proteomes" id="UP000077355">
    <property type="component" value="Unassembled WGS sequence"/>
</dbReference>
<keyword evidence="4" id="KW-1185">Reference proteome</keyword>